<dbReference type="GO" id="GO:0060090">
    <property type="term" value="F:molecular adaptor activity"/>
    <property type="evidence" value="ECO:0007669"/>
    <property type="project" value="TreeGrafter"/>
</dbReference>
<evidence type="ECO:0000313" key="4">
    <source>
        <dbReference type="EMBL" id="MBE9070481.1"/>
    </source>
</evidence>
<name>A0A928ZZX9_LEPEC</name>
<organism evidence="4 5">
    <name type="scientific">Leptolyngbya cf. ectocarpi LEGE 11479</name>
    <dbReference type="NCBI Taxonomy" id="1828722"/>
    <lineage>
        <taxon>Bacteria</taxon>
        <taxon>Bacillati</taxon>
        <taxon>Cyanobacteriota</taxon>
        <taxon>Cyanophyceae</taxon>
        <taxon>Leptolyngbyales</taxon>
        <taxon>Leptolyngbyaceae</taxon>
        <taxon>Leptolyngbya group</taxon>
        <taxon>Leptolyngbya</taxon>
    </lineage>
</organism>
<dbReference type="GO" id="GO:0016020">
    <property type="term" value="C:membrane"/>
    <property type="evidence" value="ECO:0007669"/>
    <property type="project" value="TreeGrafter"/>
</dbReference>
<dbReference type="PANTHER" id="PTHR45831:SF2">
    <property type="entry name" value="LD24721P"/>
    <property type="match status" value="1"/>
</dbReference>
<dbReference type="RefSeq" id="WP_193996343.1">
    <property type="nucleotide sequence ID" value="NZ_JADEXP010000442.1"/>
</dbReference>
<keyword evidence="1" id="KW-0677">Repeat</keyword>
<dbReference type="EMBL" id="JADEXP010000442">
    <property type="protein sequence ID" value="MBE9070481.1"/>
    <property type="molecule type" value="Genomic_DNA"/>
</dbReference>
<keyword evidence="5" id="KW-1185">Reference proteome</keyword>
<comment type="caution">
    <text evidence="4">The sequence shown here is derived from an EMBL/GenBank/DDBJ whole genome shotgun (WGS) entry which is preliminary data.</text>
</comment>
<dbReference type="PROSITE" id="PS50293">
    <property type="entry name" value="TPR_REGION"/>
    <property type="match status" value="1"/>
</dbReference>
<dbReference type="GO" id="GO:0072380">
    <property type="term" value="C:TRC complex"/>
    <property type="evidence" value="ECO:0007669"/>
    <property type="project" value="TreeGrafter"/>
</dbReference>
<dbReference type="GO" id="GO:0006620">
    <property type="term" value="P:post-translational protein targeting to endoplasmic reticulum membrane"/>
    <property type="evidence" value="ECO:0007669"/>
    <property type="project" value="TreeGrafter"/>
</dbReference>
<keyword evidence="2 3" id="KW-0802">TPR repeat</keyword>
<dbReference type="Proteomes" id="UP000615026">
    <property type="component" value="Unassembled WGS sequence"/>
</dbReference>
<dbReference type="PROSITE" id="PS50005">
    <property type="entry name" value="TPR"/>
    <property type="match status" value="1"/>
</dbReference>
<accession>A0A928ZZX9</accession>
<proteinExistence type="predicted"/>
<dbReference type="Pfam" id="PF00515">
    <property type="entry name" value="TPR_1"/>
    <property type="match status" value="1"/>
</dbReference>
<evidence type="ECO:0000256" key="3">
    <source>
        <dbReference type="PROSITE-ProRule" id="PRU00339"/>
    </source>
</evidence>
<gene>
    <name evidence="4" type="ORF">IQ260_27950</name>
</gene>
<dbReference type="InterPro" id="IPR011990">
    <property type="entry name" value="TPR-like_helical_dom_sf"/>
</dbReference>
<evidence type="ECO:0000256" key="1">
    <source>
        <dbReference type="ARBA" id="ARBA00022737"/>
    </source>
</evidence>
<dbReference type="SUPFAM" id="SSF48452">
    <property type="entry name" value="TPR-like"/>
    <property type="match status" value="1"/>
</dbReference>
<feature type="repeat" description="TPR" evidence="3">
    <location>
        <begin position="13"/>
        <end position="46"/>
    </location>
</feature>
<dbReference type="PANTHER" id="PTHR45831">
    <property type="entry name" value="LD24721P"/>
    <property type="match status" value="1"/>
</dbReference>
<reference evidence="4" key="1">
    <citation type="submission" date="2020-10" db="EMBL/GenBank/DDBJ databases">
        <authorList>
            <person name="Castelo-Branco R."/>
            <person name="Eusebio N."/>
            <person name="Adriana R."/>
            <person name="Vieira A."/>
            <person name="Brugerolle De Fraissinette N."/>
            <person name="Rezende De Castro R."/>
            <person name="Schneider M.P."/>
            <person name="Vasconcelos V."/>
            <person name="Leao P.N."/>
        </authorList>
    </citation>
    <scope>NUCLEOTIDE SEQUENCE</scope>
    <source>
        <strain evidence="4">LEGE 11479</strain>
    </source>
</reference>
<dbReference type="InterPro" id="IPR047150">
    <property type="entry name" value="SGT"/>
</dbReference>
<dbReference type="InterPro" id="IPR019734">
    <property type="entry name" value="TPR_rpt"/>
</dbReference>
<evidence type="ECO:0000313" key="5">
    <source>
        <dbReference type="Proteomes" id="UP000615026"/>
    </source>
</evidence>
<evidence type="ECO:0000256" key="2">
    <source>
        <dbReference type="ARBA" id="ARBA00022803"/>
    </source>
</evidence>
<dbReference type="AlphaFoldDB" id="A0A928ZZX9"/>
<sequence length="69" mass="7432">MLSAVVVLNPDYVQAYNNLGTVFADLEQFDDAIAAYNQALEIDPNFQAAQDNLALIEAAIAAEESTPTE</sequence>
<dbReference type="Gene3D" id="1.25.40.10">
    <property type="entry name" value="Tetratricopeptide repeat domain"/>
    <property type="match status" value="1"/>
</dbReference>
<dbReference type="SMART" id="SM00028">
    <property type="entry name" value="TPR"/>
    <property type="match status" value="1"/>
</dbReference>
<protein>
    <submittedName>
        <fullName evidence="4">Tetratricopeptide repeat protein</fullName>
    </submittedName>
</protein>